<dbReference type="eggNOG" id="COG5094">
    <property type="taxonomic scope" value="Bacteria"/>
</dbReference>
<organism evidence="2 3">
    <name type="scientific">Deinococcus maricopensis (strain DSM 21211 / LMG 22137 / NRRL B-23946 / LB-34)</name>
    <dbReference type="NCBI Taxonomy" id="709986"/>
    <lineage>
        <taxon>Bacteria</taxon>
        <taxon>Thermotogati</taxon>
        <taxon>Deinococcota</taxon>
        <taxon>Deinococci</taxon>
        <taxon>Deinococcales</taxon>
        <taxon>Deinococcaceae</taxon>
        <taxon>Deinococcus</taxon>
    </lineage>
</organism>
<dbReference type="Proteomes" id="UP000008635">
    <property type="component" value="Chromosome"/>
</dbReference>
<feature type="compositionally biased region" description="Pro residues" evidence="1">
    <location>
        <begin position="62"/>
        <end position="76"/>
    </location>
</feature>
<dbReference type="RefSeq" id="WP_013555844.1">
    <property type="nucleotide sequence ID" value="NC_014958.1"/>
</dbReference>
<protein>
    <submittedName>
        <fullName evidence="2">Uncharacterized protein</fullName>
    </submittedName>
</protein>
<dbReference type="EMBL" id="CP002454">
    <property type="protein sequence ID" value="ADV66339.1"/>
    <property type="molecule type" value="Genomic_DNA"/>
</dbReference>
<name>E8U5K0_DEIML</name>
<reference evidence="3" key="2">
    <citation type="submission" date="2011-01" db="EMBL/GenBank/DDBJ databases">
        <title>The complete genome of Deinococcus maricopensis DSM 21211.</title>
        <authorList>
            <consortium name="US DOE Joint Genome Institute (JGI-PGF)"/>
            <person name="Lucas S."/>
            <person name="Copeland A."/>
            <person name="Lapidus A."/>
            <person name="Goodwin L."/>
            <person name="Pitluck S."/>
            <person name="Kyrpides N."/>
            <person name="Mavromatis K."/>
            <person name="Pagani I."/>
            <person name="Ivanova N."/>
            <person name="Ovchinnikova G."/>
            <person name="Zeytun A."/>
            <person name="Detter J.C."/>
            <person name="Han C."/>
            <person name="Land M."/>
            <person name="Hauser L."/>
            <person name="Markowitz V."/>
            <person name="Cheng J.-F."/>
            <person name="Hugenholtz P."/>
            <person name="Woyke T."/>
            <person name="Wu D."/>
            <person name="Pukall R."/>
            <person name="Gehrich-Schroeter G."/>
            <person name="Brambilla E."/>
            <person name="Klenk H.-P."/>
            <person name="Eisen J.A."/>
        </authorList>
    </citation>
    <scope>NUCLEOTIDE SEQUENCE [LARGE SCALE GENOMIC DNA]</scope>
    <source>
        <strain evidence="3">DSM 21211 / LMG 22137 / NRRL B-23946 / LB-34</strain>
    </source>
</reference>
<dbReference type="STRING" id="709986.Deima_0682"/>
<dbReference type="HOGENOM" id="CLU_024794_0_0_0"/>
<dbReference type="InterPro" id="IPR043746">
    <property type="entry name" value="DUF5691"/>
</dbReference>
<dbReference type="Pfam" id="PF18944">
    <property type="entry name" value="DUF5691"/>
    <property type="match status" value="1"/>
</dbReference>
<evidence type="ECO:0000313" key="2">
    <source>
        <dbReference type="EMBL" id="ADV66339.1"/>
    </source>
</evidence>
<keyword evidence="3" id="KW-1185">Reference proteome</keyword>
<proteinExistence type="predicted"/>
<reference evidence="2 3" key="1">
    <citation type="journal article" date="2011" name="Stand. Genomic Sci.">
        <title>Complete genome sequence of Deinococcus maricopensis type strain (LB-34).</title>
        <authorList>
            <person name="Pukall R."/>
            <person name="Zeytun A."/>
            <person name="Lucas S."/>
            <person name="Lapidus A."/>
            <person name="Hammon N."/>
            <person name="Deshpande S."/>
            <person name="Nolan M."/>
            <person name="Cheng J.F."/>
            <person name="Pitluck S."/>
            <person name="Liolios K."/>
            <person name="Pagani I."/>
            <person name="Mikhailova N."/>
            <person name="Ivanova N."/>
            <person name="Mavromatis K."/>
            <person name="Pati A."/>
            <person name="Tapia R."/>
            <person name="Han C."/>
            <person name="Goodwin L."/>
            <person name="Chen A."/>
            <person name="Palaniappan K."/>
            <person name="Land M."/>
            <person name="Hauser L."/>
            <person name="Chang Y.J."/>
            <person name="Jeffries C.D."/>
            <person name="Brambilla E.M."/>
            <person name="Rohde M."/>
            <person name="Goker M."/>
            <person name="Detter J.C."/>
            <person name="Woyke T."/>
            <person name="Bristow J."/>
            <person name="Eisen J.A."/>
            <person name="Markowitz V."/>
            <person name="Hugenholtz P."/>
            <person name="Kyrpides N.C."/>
            <person name="Klenk H.P."/>
        </authorList>
    </citation>
    <scope>NUCLEOTIDE SEQUENCE [LARGE SCALE GENOMIC DNA]</scope>
    <source>
        <strain evidence="3">DSM 21211 / LMG 22137 / NRRL B-23946 / LB-34</strain>
    </source>
</reference>
<dbReference type="OrthoDB" id="73988at2"/>
<gene>
    <name evidence="2" type="ordered locus">Deima_0682</name>
</gene>
<dbReference type="KEGG" id="dmr:Deima_0682"/>
<dbReference type="AlphaFoldDB" id="E8U5K0"/>
<accession>E8U5K0</accession>
<feature type="region of interest" description="Disordered" evidence="1">
    <location>
        <begin position="56"/>
        <end position="79"/>
    </location>
</feature>
<evidence type="ECO:0000313" key="3">
    <source>
        <dbReference type="Proteomes" id="UP000008635"/>
    </source>
</evidence>
<evidence type="ECO:0000256" key="1">
    <source>
        <dbReference type="SAM" id="MobiDB-lite"/>
    </source>
</evidence>
<sequence length="505" mass="54446">MTDAWTALRQAAALGTARAPLPPRTPNEPALPARNDAALALLDRAAVLGAARLAGRTTRPAPQEPTAPAPPEPTPPVSDRAAALLGTVLAQRPMLLAWLGACTAAGQHLPARWLPDVLDLTASDPDVRRAVRPVLGARGTWLARQNPQWRFALPAALPDEDTWTNATPAVREELFRAAREADPDAARTFLAARFPQERGEMQERLLRVLLGTLDDADATLEATLDAARAGRNKNAQALAAQLLRRLPGTAYQARMEARLRALVRLPPEATGLAKLNPLRDTKPTLNDYVPDADAHRDDLPAGPLKAHDALRALLPLMHPQAVLNVLGPDAALAVRRAVQLNALKALEEAHANAPGGDLAQALTKTRRHQAADDLIAHLPPADLEAHVLAWLEGTPNWHDGHHSGLHHLPAPWNARVSAAAVAALARTAPRDAPSPQQRPDYSFRWRWASAVGDAAVNASVHTPLPDLPDLPDNVTDDARQQWNDLTHTLLLRREILAAFDLKEPA</sequence>